<sequence length="83" mass="9379">MKGKKKKNTEAYSSDNVRIINDFPSLQKLKTADMSAAILSSLYRCGEHLDQLHHSMEWQLHCNGQESSSESRENVSLIPVSQT</sequence>
<organism evidence="2 3">
    <name type="scientific">Electrophorus voltai</name>
    <dbReference type="NCBI Taxonomy" id="2609070"/>
    <lineage>
        <taxon>Eukaryota</taxon>
        <taxon>Metazoa</taxon>
        <taxon>Chordata</taxon>
        <taxon>Craniata</taxon>
        <taxon>Vertebrata</taxon>
        <taxon>Euteleostomi</taxon>
        <taxon>Actinopterygii</taxon>
        <taxon>Neopterygii</taxon>
        <taxon>Teleostei</taxon>
        <taxon>Ostariophysi</taxon>
        <taxon>Gymnotiformes</taxon>
        <taxon>Gymnotoidei</taxon>
        <taxon>Gymnotidae</taxon>
        <taxon>Electrophorus</taxon>
    </lineage>
</organism>
<dbReference type="Proteomes" id="UP001239994">
    <property type="component" value="Unassembled WGS sequence"/>
</dbReference>
<keyword evidence="3" id="KW-1185">Reference proteome</keyword>
<evidence type="ECO:0000256" key="1">
    <source>
        <dbReference type="SAM" id="MobiDB-lite"/>
    </source>
</evidence>
<gene>
    <name evidence="2" type="ORF">P4O66_010249</name>
</gene>
<accession>A0AAD9DTT9</accession>
<dbReference type="AlphaFoldDB" id="A0AAD9DTT9"/>
<evidence type="ECO:0000313" key="2">
    <source>
        <dbReference type="EMBL" id="KAK1795060.1"/>
    </source>
</evidence>
<evidence type="ECO:0000313" key="3">
    <source>
        <dbReference type="Proteomes" id="UP001239994"/>
    </source>
</evidence>
<feature type="region of interest" description="Disordered" evidence="1">
    <location>
        <begin position="64"/>
        <end position="83"/>
    </location>
</feature>
<dbReference type="EMBL" id="JAROKS010000016">
    <property type="protein sequence ID" value="KAK1795060.1"/>
    <property type="molecule type" value="Genomic_DNA"/>
</dbReference>
<protein>
    <submittedName>
        <fullName evidence="2">Uncharacterized protein</fullName>
    </submittedName>
</protein>
<proteinExistence type="predicted"/>
<reference evidence="2" key="1">
    <citation type="submission" date="2023-03" db="EMBL/GenBank/DDBJ databases">
        <title>Electrophorus voltai genome.</title>
        <authorList>
            <person name="Bian C."/>
        </authorList>
    </citation>
    <scope>NUCLEOTIDE SEQUENCE</scope>
    <source>
        <strain evidence="2">CB-2022</strain>
        <tissue evidence="2">Muscle</tissue>
    </source>
</reference>
<name>A0AAD9DTT9_9TELE</name>
<comment type="caution">
    <text evidence="2">The sequence shown here is derived from an EMBL/GenBank/DDBJ whole genome shotgun (WGS) entry which is preliminary data.</text>
</comment>